<reference evidence="1 2" key="1">
    <citation type="journal article" date="2019" name="Nat. Ecol. Evol.">
        <title>Megaphylogeny resolves global patterns of mushroom evolution.</title>
        <authorList>
            <person name="Varga T."/>
            <person name="Krizsan K."/>
            <person name="Foldi C."/>
            <person name="Dima B."/>
            <person name="Sanchez-Garcia M."/>
            <person name="Sanchez-Ramirez S."/>
            <person name="Szollosi G.J."/>
            <person name="Szarkandi J.G."/>
            <person name="Papp V."/>
            <person name="Albert L."/>
            <person name="Andreopoulos W."/>
            <person name="Angelini C."/>
            <person name="Antonin V."/>
            <person name="Barry K.W."/>
            <person name="Bougher N.L."/>
            <person name="Buchanan P."/>
            <person name="Buyck B."/>
            <person name="Bense V."/>
            <person name="Catcheside P."/>
            <person name="Chovatia M."/>
            <person name="Cooper J."/>
            <person name="Damon W."/>
            <person name="Desjardin D."/>
            <person name="Finy P."/>
            <person name="Geml J."/>
            <person name="Haridas S."/>
            <person name="Hughes K."/>
            <person name="Justo A."/>
            <person name="Karasinski D."/>
            <person name="Kautmanova I."/>
            <person name="Kiss B."/>
            <person name="Kocsube S."/>
            <person name="Kotiranta H."/>
            <person name="LaButti K.M."/>
            <person name="Lechner B.E."/>
            <person name="Liimatainen K."/>
            <person name="Lipzen A."/>
            <person name="Lukacs Z."/>
            <person name="Mihaltcheva S."/>
            <person name="Morgado L.N."/>
            <person name="Niskanen T."/>
            <person name="Noordeloos M.E."/>
            <person name="Ohm R.A."/>
            <person name="Ortiz-Santana B."/>
            <person name="Ovrebo C."/>
            <person name="Racz N."/>
            <person name="Riley R."/>
            <person name="Savchenko A."/>
            <person name="Shiryaev A."/>
            <person name="Soop K."/>
            <person name="Spirin V."/>
            <person name="Szebenyi C."/>
            <person name="Tomsovsky M."/>
            <person name="Tulloss R.E."/>
            <person name="Uehling J."/>
            <person name="Grigoriev I.V."/>
            <person name="Vagvolgyi C."/>
            <person name="Papp T."/>
            <person name="Martin F.M."/>
            <person name="Miettinen O."/>
            <person name="Hibbett D.S."/>
            <person name="Nagy L.G."/>
        </authorList>
    </citation>
    <scope>NUCLEOTIDE SEQUENCE [LARGE SCALE GENOMIC DNA]</scope>
    <source>
        <strain evidence="1 2">NL-1719</strain>
    </source>
</reference>
<protein>
    <submittedName>
        <fullName evidence="1">Uncharacterized protein</fullName>
    </submittedName>
</protein>
<dbReference type="EMBL" id="ML208259">
    <property type="protein sequence ID" value="TFK77039.1"/>
    <property type="molecule type" value="Genomic_DNA"/>
</dbReference>
<sequence length="295" mass="33033">MQLQPSLPLGTSLQPSTYDRHGRTMEYLPEEDFSPPITPRTEYPISPLGVFQQSVELPAEGMWMAGGSPQYGVPLHAPVPIPSQLPCILEECTIPAIPTLGYPAMVPPSPRYQPDESPSAISYSHELSTQPAQNLPRTFPTPSEMLVQLSASRSSLDTPSTDRRAESGRIARRRAMAATLGFLPTDPDSISSHEKKRHYLECLERYVLYLQQQIELLGAKAFPIQRVNNYQGLNNRSIRTLLVHMQASSRELHQQTLDEEQRFVQLRNSVCTQGTAFNYPSLPESSSQSNQYHNC</sequence>
<proteinExistence type="predicted"/>
<name>A0ACD3BH85_9AGAR</name>
<gene>
    <name evidence="1" type="ORF">BDN72DRAFT_23766</name>
</gene>
<evidence type="ECO:0000313" key="1">
    <source>
        <dbReference type="EMBL" id="TFK77039.1"/>
    </source>
</evidence>
<evidence type="ECO:0000313" key="2">
    <source>
        <dbReference type="Proteomes" id="UP000308600"/>
    </source>
</evidence>
<organism evidence="1 2">
    <name type="scientific">Pluteus cervinus</name>
    <dbReference type="NCBI Taxonomy" id="181527"/>
    <lineage>
        <taxon>Eukaryota</taxon>
        <taxon>Fungi</taxon>
        <taxon>Dikarya</taxon>
        <taxon>Basidiomycota</taxon>
        <taxon>Agaricomycotina</taxon>
        <taxon>Agaricomycetes</taxon>
        <taxon>Agaricomycetidae</taxon>
        <taxon>Agaricales</taxon>
        <taxon>Pluteineae</taxon>
        <taxon>Pluteaceae</taxon>
        <taxon>Pluteus</taxon>
    </lineage>
</organism>
<dbReference type="Proteomes" id="UP000308600">
    <property type="component" value="Unassembled WGS sequence"/>
</dbReference>
<keyword evidence="2" id="KW-1185">Reference proteome</keyword>
<accession>A0ACD3BH85</accession>